<dbReference type="PANTHER" id="PTHR43633">
    <property type="entry name" value="ALCOHOL DEHYDROGENASE YQHD"/>
    <property type="match status" value="1"/>
</dbReference>
<dbReference type="EMBL" id="LIZS01000059">
    <property type="protein sequence ID" value="KPJ52425.1"/>
    <property type="molecule type" value="Genomic_DNA"/>
</dbReference>
<name>A0A0S7WR59_UNCT6</name>
<dbReference type="GO" id="GO:0008106">
    <property type="term" value="F:alcohol dehydrogenase (NADP+) activity"/>
    <property type="evidence" value="ECO:0007669"/>
    <property type="project" value="TreeGrafter"/>
</dbReference>
<accession>A0A0S7WR59</accession>
<organism evidence="4 5">
    <name type="scientific">candidate division TA06 bacterium DG_24</name>
    <dbReference type="NCBI Taxonomy" id="1703770"/>
    <lineage>
        <taxon>Bacteria</taxon>
        <taxon>Bacteria division TA06</taxon>
    </lineage>
</organism>
<dbReference type="Proteomes" id="UP000052008">
    <property type="component" value="Unassembled WGS sequence"/>
</dbReference>
<dbReference type="STRING" id="1703770.AMJ39_07890"/>
<feature type="domain" description="Fe-containing alcohol dehydrogenase-like C-terminal" evidence="3">
    <location>
        <begin position="194"/>
        <end position="396"/>
    </location>
</feature>
<evidence type="ECO:0000313" key="4">
    <source>
        <dbReference type="EMBL" id="KPJ52425.1"/>
    </source>
</evidence>
<dbReference type="Gene3D" id="1.20.1090.10">
    <property type="entry name" value="Dehydroquinate synthase-like - alpha domain"/>
    <property type="match status" value="1"/>
</dbReference>
<protein>
    <submittedName>
        <fullName evidence="4">Uncharacterized protein</fullName>
    </submittedName>
</protein>
<evidence type="ECO:0000256" key="1">
    <source>
        <dbReference type="ARBA" id="ARBA00023002"/>
    </source>
</evidence>
<dbReference type="Pfam" id="PF25137">
    <property type="entry name" value="ADH_Fe_C"/>
    <property type="match status" value="1"/>
</dbReference>
<dbReference type="InterPro" id="IPR001670">
    <property type="entry name" value="ADH_Fe/GldA"/>
</dbReference>
<keyword evidence="1" id="KW-0560">Oxidoreductase</keyword>
<dbReference type="CDD" id="cd08187">
    <property type="entry name" value="BDH"/>
    <property type="match status" value="1"/>
</dbReference>
<dbReference type="GO" id="GO:1990362">
    <property type="term" value="F:butanol dehydrogenase (NAD+) activity"/>
    <property type="evidence" value="ECO:0007669"/>
    <property type="project" value="InterPro"/>
</dbReference>
<dbReference type="GO" id="GO:0005829">
    <property type="term" value="C:cytosol"/>
    <property type="evidence" value="ECO:0007669"/>
    <property type="project" value="TreeGrafter"/>
</dbReference>
<dbReference type="FunFam" id="3.40.50.1970:FF:000003">
    <property type="entry name" value="Alcohol dehydrogenase, iron-containing"/>
    <property type="match status" value="1"/>
</dbReference>
<proteinExistence type="predicted"/>
<evidence type="ECO:0000313" key="5">
    <source>
        <dbReference type="Proteomes" id="UP000052008"/>
    </source>
</evidence>
<dbReference type="PATRIC" id="fig|1703770.3.peg.2170"/>
<dbReference type="AlphaFoldDB" id="A0A0S7WR59"/>
<dbReference type="InterPro" id="IPR044731">
    <property type="entry name" value="BDH-like"/>
</dbReference>
<feature type="domain" description="Alcohol dehydrogenase iron-type/glycerol dehydrogenase GldA" evidence="2">
    <location>
        <begin position="10"/>
        <end position="181"/>
    </location>
</feature>
<dbReference type="Pfam" id="PF00465">
    <property type="entry name" value="Fe-ADH"/>
    <property type="match status" value="1"/>
</dbReference>
<sequence>MDSFMWKFRTKIIFGPGKIETIGAEANALGKRALVVTGKTSMRKLGVLDRVGSALRRAGVSPVFFDEVEPNPRAATIDRGAAKAREAGCDLVIGLGGGSPMDAAKAIAACVKSGEPIWAHIATWLPGHVRSTEALPILLVPTVAATGSEGNGGAVVTNWDTHEKAVIWGYHLFPATSIIDPELTLSVPPHVTGDGGIDIICHAVDTYFTSSTESPLSDRIAEGIVRTVMEYLPRAMENGDDLEARSNLSWCSTVALCGVIGSPRRGSSAPIHVLQHSLSGHYDISHGRGLAALLPVVMEFTSETTPERYALFGREIFGLKDEGLTESETACAGIEELRAWMRSVKMETKLSDCGIDDSKFGMMADDALRVYGRGEEFITNPRPLDREAIIEIYRRAL</sequence>
<dbReference type="InterPro" id="IPR056798">
    <property type="entry name" value="ADH_Fe_C"/>
</dbReference>
<evidence type="ECO:0000259" key="2">
    <source>
        <dbReference type="Pfam" id="PF00465"/>
    </source>
</evidence>
<evidence type="ECO:0000259" key="3">
    <source>
        <dbReference type="Pfam" id="PF25137"/>
    </source>
</evidence>
<comment type="caution">
    <text evidence="4">The sequence shown here is derived from an EMBL/GenBank/DDBJ whole genome shotgun (WGS) entry which is preliminary data.</text>
</comment>
<dbReference type="Gene3D" id="3.40.50.1970">
    <property type="match status" value="1"/>
</dbReference>
<dbReference type="GO" id="GO:1990002">
    <property type="term" value="F:methylglyoxal reductase (NADPH) (acetol producing) activity"/>
    <property type="evidence" value="ECO:0007669"/>
    <property type="project" value="TreeGrafter"/>
</dbReference>
<dbReference type="PANTHER" id="PTHR43633:SF1">
    <property type="entry name" value="ALCOHOL DEHYDROGENASE YQHD"/>
    <property type="match status" value="1"/>
</dbReference>
<reference evidence="4 5" key="1">
    <citation type="journal article" date="2015" name="Microbiome">
        <title>Genomic resolution of linkages in carbon, nitrogen, and sulfur cycling among widespread estuary sediment bacteria.</title>
        <authorList>
            <person name="Baker B.J."/>
            <person name="Lazar C.S."/>
            <person name="Teske A.P."/>
            <person name="Dick G.J."/>
        </authorList>
    </citation>
    <scope>NUCLEOTIDE SEQUENCE [LARGE SCALE GENOMIC DNA]</scope>
    <source>
        <strain evidence="4">DG_24</strain>
    </source>
</reference>
<dbReference type="SUPFAM" id="SSF56796">
    <property type="entry name" value="Dehydroquinate synthase-like"/>
    <property type="match status" value="1"/>
</dbReference>
<dbReference type="GO" id="GO:0046872">
    <property type="term" value="F:metal ion binding"/>
    <property type="evidence" value="ECO:0007669"/>
    <property type="project" value="InterPro"/>
</dbReference>
<gene>
    <name evidence="4" type="ORF">AMJ39_07890</name>
</gene>